<sequence>MKNRVLEAWFYIVVAMTFTGYSFYLFFETTDISRYGVIGIVFNLVSLKLLYESYKINKEMKRDEYKIAKRKFFKKS</sequence>
<feature type="transmembrane region" description="Helical" evidence="1">
    <location>
        <begin position="32"/>
        <end position="51"/>
    </location>
</feature>
<organism evidence="2">
    <name type="scientific">Salmonella infantis</name>
    <dbReference type="NCBI Taxonomy" id="595"/>
    <lineage>
        <taxon>Bacteria</taxon>
        <taxon>Pseudomonadati</taxon>
        <taxon>Pseudomonadota</taxon>
        <taxon>Gammaproteobacteria</taxon>
        <taxon>Enterobacterales</taxon>
        <taxon>Enterobacteriaceae</taxon>
        <taxon>Salmonella</taxon>
    </lineage>
</organism>
<reference evidence="2" key="1">
    <citation type="journal article" date="2018" name="Genome Biol.">
        <title>SKESA: strategic k-mer extension for scrupulous assemblies.</title>
        <authorList>
            <person name="Souvorov A."/>
            <person name="Agarwala R."/>
            <person name="Lipman D.J."/>
        </authorList>
    </citation>
    <scope>NUCLEOTIDE SEQUENCE</scope>
    <source>
        <strain evidence="2">Salmonella enterica</strain>
    </source>
</reference>
<accession>A0A6X7X9D0</accession>
<evidence type="ECO:0000313" key="2">
    <source>
        <dbReference type="EMBL" id="HAB1680019.1"/>
    </source>
</evidence>
<proteinExistence type="predicted"/>
<keyword evidence="1" id="KW-0812">Transmembrane</keyword>
<dbReference type="EMBL" id="DAAFVM010000024">
    <property type="protein sequence ID" value="HAB1680019.1"/>
    <property type="molecule type" value="Genomic_DNA"/>
</dbReference>
<comment type="caution">
    <text evidence="2">The sequence shown here is derived from an EMBL/GenBank/DDBJ whole genome shotgun (WGS) entry which is preliminary data.</text>
</comment>
<gene>
    <name evidence="2" type="ORF">GBY48_23510</name>
</gene>
<reference evidence="2" key="2">
    <citation type="submission" date="2019-10" db="EMBL/GenBank/DDBJ databases">
        <authorList>
            <consortium name="NCBI Pathogen Detection Project"/>
        </authorList>
    </citation>
    <scope>NUCLEOTIDE SEQUENCE</scope>
    <source>
        <strain evidence="2">Salmonella enterica</strain>
    </source>
</reference>
<name>A0A6X7X9D0_SALIN</name>
<evidence type="ECO:0000256" key="1">
    <source>
        <dbReference type="SAM" id="Phobius"/>
    </source>
</evidence>
<protein>
    <submittedName>
        <fullName evidence="2">Uncharacterized protein</fullName>
    </submittedName>
</protein>
<dbReference type="AlphaFoldDB" id="A0A6X7X9D0"/>
<feature type="transmembrane region" description="Helical" evidence="1">
    <location>
        <begin position="9"/>
        <end position="26"/>
    </location>
</feature>
<keyword evidence="1" id="KW-0472">Membrane</keyword>
<keyword evidence="1" id="KW-1133">Transmembrane helix</keyword>